<evidence type="ECO:0000259" key="2">
    <source>
        <dbReference type="Pfam" id="PF00814"/>
    </source>
</evidence>
<dbReference type="GO" id="GO:0002949">
    <property type="term" value="P:tRNA threonylcarbamoyladenosine modification"/>
    <property type="evidence" value="ECO:0007669"/>
    <property type="project" value="InterPro"/>
</dbReference>
<evidence type="ECO:0000313" key="3">
    <source>
        <dbReference type="EMBL" id="QGX08794.1"/>
    </source>
</evidence>
<dbReference type="PANTHER" id="PTHR11735:SF11">
    <property type="entry name" value="TRNA THREONYLCARBAMOYLADENOSINE BIOSYNTHESIS PROTEIN TSAB"/>
    <property type="match status" value="1"/>
</dbReference>
<name>A0A650GFS4_9MICO</name>
<feature type="region of interest" description="Disordered" evidence="1">
    <location>
        <begin position="204"/>
        <end position="248"/>
    </location>
</feature>
<dbReference type="PANTHER" id="PTHR11735">
    <property type="entry name" value="TRNA N6-ADENOSINE THREONYLCARBAMOYLTRANSFERASE"/>
    <property type="match status" value="1"/>
</dbReference>
<dbReference type="InterPro" id="IPR043129">
    <property type="entry name" value="ATPase_NBD"/>
</dbReference>
<dbReference type="Proteomes" id="UP000271708">
    <property type="component" value="Chromosome"/>
</dbReference>
<gene>
    <name evidence="3" type="primary">tsaB</name>
    <name evidence="3" type="ORF">EEW87_17450</name>
</gene>
<dbReference type="AlphaFoldDB" id="A0A650GFS4"/>
<proteinExistence type="predicted"/>
<dbReference type="Pfam" id="PF00814">
    <property type="entry name" value="TsaD"/>
    <property type="match status" value="1"/>
</dbReference>
<dbReference type="KEGG" id="jme:EEW87_17450"/>
<sequence length="248" mass="25389">MMLLALDTSTSAVAVALLDLDGGLLAQEHVVDPRGTTELLAPLVQRALAAAGATPADVELVAVGTGPGPFTSLRVGIVTARTFALARSVPVLGVPSHDAIAHEWYLAGGRGPLLVATDARRKEVYASVYAQAAGDESALPWQLTRGPLVSRAVDLPEGERVLPTAGRGPSLYPEALANADGPLDVSAAALGGVALARHRLGLDQPTDPLYLRRPDATPSVPRSAIGAQRQDEQTPGTASAGPAGATQQ</sequence>
<feature type="domain" description="Gcp-like" evidence="2">
    <location>
        <begin position="37"/>
        <end position="130"/>
    </location>
</feature>
<keyword evidence="3" id="KW-0808">Transferase</keyword>
<accession>A0A650GFS4</accession>
<dbReference type="Gene3D" id="3.30.420.40">
    <property type="match status" value="2"/>
</dbReference>
<dbReference type="NCBIfam" id="TIGR03725">
    <property type="entry name" value="T6A_YeaZ"/>
    <property type="match status" value="1"/>
</dbReference>
<reference evidence="3 4" key="1">
    <citation type="submission" date="2019-09" db="EMBL/GenBank/DDBJ databases">
        <title>Complete Genome Sequence of Janibacter melonis M714 with both human health impact and industrial applications.</title>
        <authorList>
            <person name="Jin M."/>
            <person name="Zhao Q.R."/>
        </authorList>
    </citation>
    <scope>NUCLEOTIDE SEQUENCE [LARGE SCALE GENOMIC DNA]</scope>
    <source>
        <strain evidence="3 4">M714</strain>
    </source>
</reference>
<dbReference type="GO" id="GO:0016740">
    <property type="term" value="F:transferase activity"/>
    <property type="evidence" value="ECO:0007669"/>
    <property type="project" value="UniProtKB-KW"/>
</dbReference>
<protein>
    <submittedName>
        <fullName evidence="3">tRNA (Adenosine(37)-N6)-threonylcarbamoyltransferase complex dimerization subunit type 1 TsaB</fullName>
    </submittedName>
</protein>
<dbReference type="InterPro" id="IPR022496">
    <property type="entry name" value="T6A_TsaB"/>
</dbReference>
<evidence type="ECO:0000313" key="4">
    <source>
        <dbReference type="Proteomes" id="UP000271708"/>
    </source>
</evidence>
<dbReference type="EMBL" id="CP044548">
    <property type="protein sequence ID" value="QGX08794.1"/>
    <property type="molecule type" value="Genomic_DNA"/>
</dbReference>
<dbReference type="InterPro" id="IPR000905">
    <property type="entry name" value="Gcp-like_dom"/>
</dbReference>
<evidence type="ECO:0000256" key="1">
    <source>
        <dbReference type="SAM" id="MobiDB-lite"/>
    </source>
</evidence>
<dbReference type="SUPFAM" id="SSF53067">
    <property type="entry name" value="Actin-like ATPase domain"/>
    <property type="match status" value="2"/>
</dbReference>
<feature type="compositionally biased region" description="Low complexity" evidence="1">
    <location>
        <begin position="233"/>
        <end position="248"/>
    </location>
</feature>
<dbReference type="GO" id="GO:0005829">
    <property type="term" value="C:cytosol"/>
    <property type="evidence" value="ECO:0007669"/>
    <property type="project" value="TreeGrafter"/>
</dbReference>
<organism evidence="3 4">
    <name type="scientific">Janibacter melonis</name>
    <dbReference type="NCBI Taxonomy" id="262209"/>
    <lineage>
        <taxon>Bacteria</taxon>
        <taxon>Bacillati</taxon>
        <taxon>Actinomycetota</taxon>
        <taxon>Actinomycetes</taxon>
        <taxon>Micrococcales</taxon>
        <taxon>Intrasporangiaceae</taxon>
        <taxon>Janibacter</taxon>
    </lineage>
</organism>